<dbReference type="EMBL" id="BPLR01015396">
    <property type="protein sequence ID" value="GIY75835.1"/>
    <property type="molecule type" value="Genomic_DNA"/>
</dbReference>
<proteinExistence type="predicted"/>
<organism evidence="1 2">
    <name type="scientific">Caerostris extrusa</name>
    <name type="common">Bark spider</name>
    <name type="synonym">Caerostris bankana</name>
    <dbReference type="NCBI Taxonomy" id="172846"/>
    <lineage>
        <taxon>Eukaryota</taxon>
        <taxon>Metazoa</taxon>
        <taxon>Ecdysozoa</taxon>
        <taxon>Arthropoda</taxon>
        <taxon>Chelicerata</taxon>
        <taxon>Arachnida</taxon>
        <taxon>Araneae</taxon>
        <taxon>Araneomorphae</taxon>
        <taxon>Entelegynae</taxon>
        <taxon>Araneoidea</taxon>
        <taxon>Araneidae</taxon>
        <taxon>Caerostris</taxon>
    </lineage>
</organism>
<dbReference type="Proteomes" id="UP001054945">
    <property type="component" value="Unassembled WGS sequence"/>
</dbReference>
<dbReference type="AlphaFoldDB" id="A0AAV4VZD0"/>
<name>A0AAV4VZD0_CAEEX</name>
<protein>
    <submittedName>
        <fullName evidence="1">Uncharacterized protein</fullName>
    </submittedName>
</protein>
<evidence type="ECO:0000313" key="2">
    <source>
        <dbReference type="Proteomes" id="UP001054945"/>
    </source>
</evidence>
<evidence type="ECO:0000313" key="1">
    <source>
        <dbReference type="EMBL" id="GIY75835.1"/>
    </source>
</evidence>
<gene>
    <name evidence="1" type="ORF">CEXT_719671</name>
</gene>
<keyword evidence="2" id="KW-1185">Reference proteome</keyword>
<sequence>MKPLRGQAVRRGCLSIHQRAVHKIEMNVVSDTKIFAYTSAAIWENKQLLEKKGQNGFGISESATSRRGISMLSVQYRPIIASGLSSIDIFTNILDGKLFP</sequence>
<reference evidence="1 2" key="1">
    <citation type="submission" date="2021-06" db="EMBL/GenBank/DDBJ databases">
        <title>Caerostris extrusa draft genome.</title>
        <authorList>
            <person name="Kono N."/>
            <person name="Arakawa K."/>
        </authorList>
    </citation>
    <scope>NUCLEOTIDE SEQUENCE [LARGE SCALE GENOMIC DNA]</scope>
</reference>
<accession>A0AAV4VZD0</accession>
<comment type="caution">
    <text evidence="1">The sequence shown here is derived from an EMBL/GenBank/DDBJ whole genome shotgun (WGS) entry which is preliminary data.</text>
</comment>